<keyword evidence="3" id="KW-1185">Reference proteome</keyword>
<dbReference type="AlphaFoldDB" id="A0A7I7NYE7"/>
<name>A0A7I7NYE7_9MYCO</name>
<keyword evidence="1" id="KW-1133">Transmembrane helix</keyword>
<evidence type="ECO:0000313" key="3">
    <source>
        <dbReference type="Proteomes" id="UP000466632"/>
    </source>
</evidence>
<accession>A0A7I7NYE7</accession>
<protein>
    <submittedName>
        <fullName evidence="2">Uncharacterized protein</fullName>
    </submittedName>
</protein>
<evidence type="ECO:0000256" key="1">
    <source>
        <dbReference type="SAM" id="Phobius"/>
    </source>
</evidence>
<evidence type="ECO:0000313" key="2">
    <source>
        <dbReference type="EMBL" id="BBY01687.1"/>
    </source>
</evidence>
<organism evidence="2 3">
    <name type="scientific">Mycobacterium seoulense</name>
    <dbReference type="NCBI Taxonomy" id="386911"/>
    <lineage>
        <taxon>Bacteria</taxon>
        <taxon>Bacillati</taxon>
        <taxon>Actinomycetota</taxon>
        <taxon>Actinomycetes</taxon>
        <taxon>Mycobacteriales</taxon>
        <taxon>Mycobacteriaceae</taxon>
        <taxon>Mycobacterium</taxon>
    </lineage>
</organism>
<dbReference type="KEGG" id="mseo:MSEO_21860"/>
<reference evidence="2 3" key="1">
    <citation type="journal article" date="2019" name="Emerg. Microbes Infect.">
        <title>Comprehensive subspecies identification of 175 nontuberculous mycobacteria species based on 7547 genomic profiles.</title>
        <authorList>
            <person name="Matsumoto Y."/>
            <person name="Kinjo T."/>
            <person name="Motooka D."/>
            <person name="Nabeya D."/>
            <person name="Jung N."/>
            <person name="Uechi K."/>
            <person name="Horii T."/>
            <person name="Iida T."/>
            <person name="Fujita J."/>
            <person name="Nakamura S."/>
        </authorList>
    </citation>
    <scope>NUCLEOTIDE SEQUENCE [LARGE SCALE GENOMIC DNA]</scope>
    <source>
        <strain evidence="2 3">JCM 16018</strain>
    </source>
</reference>
<dbReference type="Proteomes" id="UP000466632">
    <property type="component" value="Chromosome"/>
</dbReference>
<proteinExistence type="predicted"/>
<feature type="transmembrane region" description="Helical" evidence="1">
    <location>
        <begin position="66"/>
        <end position="88"/>
    </location>
</feature>
<dbReference type="EMBL" id="AP022582">
    <property type="protein sequence ID" value="BBY01687.1"/>
    <property type="molecule type" value="Genomic_DNA"/>
</dbReference>
<feature type="transmembrane region" description="Helical" evidence="1">
    <location>
        <begin position="12"/>
        <end position="30"/>
    </location>
</feature>
<gene>
    <name evidence="2" type="ORF">MSEO_21860</name>
</gene>
<feature type="transmembrane region" description="Helical" evidence="1">
    <location>
        <begin position="36"/>
        <end position="54"/>
    </location>
</feature>
<keyword evidence="1" id="KW-0812">Transmembrane</keyword>
<sequence length="94" mass="10297">MLHLPPGGVRILMAWVIAGLLLNSPAFLTGYDWTRWLTIAAFDVGVVFILFASRRPEIEQEPSPKALRSFIILAVLLALIPVGTVPGFGGPRMR</sequence>
<keyword evidence="1" id="KW-0472">Membrane</keyword>